<dbReference type="Proteomes" id="UP000254866">
    <property type="component" value="Unassembled WGS sequence"/>
</dbReference>
<dbReference type="GeneID" id="43600095"/>
<proteinExistence type="predicted"/>
<reference evidence="1 2" key="1">
    <citation type="journal article" date="2018" name="IMA Fungus">
        <title>IMA Genome-F 9: Draft genome sequence of Annulohypoxylon stygium, Aspergillus mulundensis, Berkeleyomyces basicola (syn. Thielaviopsis basicola), Ceratocystis smalleyi, two Cercospora beticola strains, Coleophoma cylindrospora, Fusarium fracticaudum, Phialophora cf. hyalina, and Morchella septimelata.</title>
        <authorList>
            <person name="Wingfield B.D."/>
            <person name="Bills G.F."/>
            <person name="Dong Y."/>
            <person name="Huang W."/>
            <person name="Nel W.J."/>
            <person name="Swalarsk-Parry B.S."/>
            <person name="Vaghefi N."/>
            <person name="Wilken P.M."/>
            <person name="An Z."/>
            <person name="de Beer Z.W."/>
            <person name="De Vos L."/>
            <person name="Chen L."/>
            <person name="Duong T.A."/>
            <person name="Gao Y."/>
            <person name="Hammerbacher A."/>
            <person name="Kikkert J.R."/>
            <person name="Li Y."/>
            <person name="Li H."/>
            <person name="Li K."/>
            <person name="Li Q."/>
            <person name="Liu X."/>
            <person name="Ma X."/>
            <person name="Naidoo K."/>
            <person name="Pethybridge S.J."/>
            <person name="Sun J."/>
            <person name="Steenkamp E.T."/>
            <person name="van der Nest M.A."/>
            <person name="van Wyk S."/>
            <person name="Wingfield M.J."/>
            <person name="Xiong C."/>
            <person name="Yue Q."/>
            <person name="Zhang X."/>
        </authorList>
    </citation>
    <scope>NUCLEOTIDE SEQUENCE [LARGE SCALE GENOMIC DNA]</scope>
    <source>
        <strain evidence="1 2">BP 5553</strain>
    </source>
</reference>
<keyword evidence="2" id="KW-1185">Reference proteome</keyword>
<dbReference type="EMBL" id="NPIC01000006">
    <property type="protein sequence ID" value="RDL35315.1"/>
    <property type="molecule type" value="Genomic_DNA"/>
</dbReference>
<protein>
    <submittedName>
        <fullName evidence="1">Uncharacterized protein</fullName>
    </submittedName>
</protein>
<dbReference type="OrthoDB" id="3556572at2759"/>
<sequence>MSESLFEQLPTKALSQIVEALENTSPSSVFNLLFIKASKAAAERVIYKSITLRGPHPTNRSPWSRTKCLIDRIVDSDDVVSSYIYELEIDNWSGPYFPEFDEAVLEKILRSLKALHSFSWKTERFIPKSVKAIFHARFPSARLCYTNTSRGRDANAGREYNMVMDLEILTSPQLHSLSYTFLKEDSGSSRSELPIMARIMTASKNLRILRFVCEPDRRFHFEDYYGFYERFGSDGHGSKNLPFSAFTLDDQLEPLEELAFSSDPLRAESFYDFSDSHCNAWRYCMDWSKLRTLDLGGQGPSPFFEIFRGYVPNLKSLSFTLTRGGLPNIGVENVRIIGNFLDSINGLEQLCVTNATNGFFPILWSHVKRHGPTLRTLKTSNVLNATWKWTEPALLELLQSCPELTELTVDVELGRGIQPNGEKESVWPKRSFSTLSQFTLLRTLHIAIVLDNPETSPGGLAAASTLATDSFVDFFRHNPLSRLRSLQLTATKAEYAPIQEIYYSIVVINVKRQERDDAPSPINGGFEVEAKRRDGRSGLWEKLMLEMRGG</sequence>
<evidence type="ECO:0000313" key="2">
    <source>
        <dbReference type="Proteomes" id="UP000254866"/>
    </source>
</evidence>
<dbReference type="Gene3D" id="3.80.10.10">
    <property type="entry name" value="Ribonuclease Inhibitor"/>
    <property type="match status" value="1"/>
</dbReference>
<name>A0A370TIY1_9HELO</name>
<dbReference type="AlphaFoldDB" id="A0A370TIY1"/>
<dbReference type="STRING" id="2656787.A0A370TIY1"/>
<dbReference type="InterPro" id="IPR032675">
    <property type="entry name" value="LRR_dom_sf"/>
</dbReference>
<accession>A0A370TIY1</accession>
<comment type="caution">
    <text evidence="1">The sequence shown here is derived from an EMBL/GenBank/DDBJ whole genome shotgun (WGS) entry which is preliminary data.</text>
</comment>
<evidence type="ECO:0000313" key="1">
    <source>
        <dbReference type="EMBL" id="RDL35315.1"/>
    </source>
</evidence>
<dbReference type="RefSeq" id="XP_031868138.1">
    <property type="nucleotide sequence ID" value="XM_032015869.1"/>
</dbReference>
<dbReference type="SUPFAM" id="SSF52047">
    <property type="entry name" value="RNI-like"/>
    <property type="match status" value="1"/>
</dbReference>
<organism evidence="1 2">
    <name type="scientific">Venustampulla echinocandica</name>
    <dbReference type="NCBI Taxonomy" id="2656787"/>
    <lineage>
        <taxon>Eukaryota</taxon>
        <taxon>Fungi</taxon>
        <taxon>Dikarya</taxon>
        <taxon>Ascomycota</taxon>
        <taxon>Pezizomycotina</taxon>
        <taxon>Leotiomycetes</taxon>
        <taxon>Helotiales</taxon>
        <taxon>Pleuroascaceae</taxon>
        <taxon>Venustampulla</taxon>
    </lineage>
</organism>
<gene>
    <name evidence="1" type="ORF">BP5553_07246</name>
</gene>